<dbReference type="PROSITE" id="PS50033">
    <property type="entry name" value="UBX"/>
    <property type="match status" value="1"/>
</dbReference>
<dbReference type="Gene3D" id="3.10.20.90">
    <property type="entry name" value="Phosphatidylinositol 3-kinase Catalytic Subunit, Chain A, domain 1"/>
    <property type="match status" value="2"/>
</dbReference>
<comment type="caution">
    <text evidence="3">The sequence shown here is derived from an EMBL/GenBank/DDBJ whole genome shotgun (WGS) entry which is preliminary data.</text>
</comment>
<feature type="compositionally biased region" description="Low complexity" evidence="1">
    <location>
        <begin position="167"/>
        <end position="179"/>
    </location>
</feature>
<evidence type="ECO:0000313" key="4">
    <source>
        <dbReference type="Proteomes" id="UP000187013"/>
    </source>
</evidence>
<dbReference type="InterPro" id="IPR029071">
    <property type="entry name" value="Ubiquitin-like_domsf"/>
</dbReference>
<feature type="compositionally biased region" description="Basic and acidic residues" evidence="1">
    <location>
        <begin position="187"/>
        <end position="199"/>
    </location>
</feature>
<protein>
    <recommendedName>
        <fullName evidence="2">UBX domain-containing protein</fullName>
    </recommendedName>
</protein>
<dbReference type="Pfam" id="PF11470">
    <property type="entry name" value="TUG-UBL1"/>
    <property type="match status" value="1"/>
</dbReference>
<sequence length="421" mass="47068">MSIVTVSYNFSQFRVKVTPSMVLNDVLSQSLQHFRLLQENGGGKWGLTHNEKPVELDLPWRLMNLPTGVKLELKPLIDDGGDKIIKIRIQAPDYSSKVESVSVNANLKSFLQQLAQNANWPIQDPSAKLQYFTKTIPISELNDQTLKSLGIVESLSIRLILPAQGVTPTTSASTTTVAPEAQPPTRPQEDTEGGHESRKTHQLHQVSAYIPSEKTIASQLNTEEEDADPELTVAHARRYQQMVLRQTGGLGGPMVPRRIKEQQEAAAAKRKLVQECVVRVRFPDRTHIEVAFKNDDTMSTIYQIISSSLSNEQLQFKLYQSHPHVELPPSNQRLVEDLQFGSKTLLLFESNGKGPFLKSSILNSAKDLADAEDVKLDRSDKINGNDQAGQRDTKPTQSEPKKSTPGKYPKWLKLSKKESIY</sequence>
<accession>A0A1Q3AF56</accession>
<reference evidence="3 4" key="1">
    <citation type="submission" date="2016-08" db="EMBL/GenBank/DDBJ databases">
        <title>Draft genome sequence of allopolyploid Zygosaccharomyces rouxii.</title>
        <authorList>
            <person name="Watanabe J."/>
            <person name="Uehara K."/>
            <person name="Mogi Y."/>
            <person name="Tsukioka Y."/>
        </authorList>
    </citation>
    <scope>NUCLEOTIDE SEQUENCE [LARGE SCALE GENOMIC DNA]</scope>
    <source>
        <strain evidence="3 4">NBRC 110957</strain>
    </source>
</reference>
<dbReference type="PANTHER" id="PTHR46467:SF1">
    <property type="entry name" value="TETHER CONTAINING UBX DOMAIN FOR GLUT4"/>
    <property type="match status" value="1"/>
</dbReference>
<feature type="domain" description="UBX" evidence="2">
    <location>
        <begin position="271"/>
        <end position="348"/>
    </location>
</feature>
<dbReference type="AlphaFoldDB" id="A0A1Q3AF56"/>
<dbReference type="PANTHER" id="PTHR46467">
    <property type="entry name" value="TETHER CONTAINING UBX DOMAIN FOR GLUT4"/>
    <property type="match status" value="1"/>
</dbReference>
<dbReference type="GO" id="GO:0012506">
    <property type="term" value="C:vesicle membrane"/>
    <property type="evidence" value="ECO:0007669"/>
    <property type="project" value="TreeGrafter"/>
</dbReference>
<dbReference type="EMBL" id="BDGX01000038">
    <property type="protein sequence ID" value="GAV54301.1"/>
    <property type="molecule type" value="Genomic_DNA"/>
</dbReference>
<dbReference type="GO" id="GO:0005634">
    <property type="term" value="C:nucleus"/>
    <property type="evidence" value="ECO:0007669"/>
    <property type="project" value="TreeGrafter"/>
</dbReference>
<dbReference type="Pfam" id="PF00789">
    <property type="entry name" value="UBX"/>
    <property type="match status" value="1"/>
</dbReference>
<evidence type="ECO:0000259" key="2">
    <source>
        <dbReference type="PROSITE" id="PS50033"/>
    </source>
</evidence>
<dbReference type="InterPro" id="IPR021569">
    <property type="entry name" value="TUG-UBL1"/>
</dbReference>
<feature type="region of interest" description="Disordered" evidence="1">
    <location>
        <begin position="167"/>
        <end position="203"/>
    </location>
</feature>
<feature type="region of interest" description="Disordered" evidence="1">
    <location>
        <begin position="372"/>
        <end position="410"/>
    </location>
</feature>
<evidence type="ECO:0000313" key="3">
    <source>
        <dbReference type="EMBL" id="GAV54301.1"/>
    </source>
</evidence>
<dbReference type="SMART" id="SM00166">
    <property type="entry name" value="UBX"/>
    <property type="match status" value="1"/>
</dbReference>
<name>A0A1Q3AF56_ZYGRO</name>
<dbReference type="Proteomes" id="UP000187013">
    <property type="component" value="Unassembled WGS sequence"/>
</dbReference>
<dbReference type="GO" id="GO:0005737">
    <property type="term" value="C:cytoplasm"/>
    <property type="evidence" value="ECO:0007669"/>
    <property type="project" value="TreeGrafter"/>
</dbReference>
<dbReference type="InterPro" id="IPR001012">
    <property type="entry name" value="UBX_dom"/>
</dbReference>
<dbReference type="OrthoDB" id="440781at2759"/>
<dbReference type="CDD" id="cd16105">
    <property type="entry name" value="Ubl_ASPSCR1_like"/>
    <property type="match status" value="1"/>
</dbReference>
<dbReference type="GO" id="GO:0006886">
    <property type="term" value="P:intracellular protein transport"/>
    <property type="evidence" value="ECO:0007669"/>
    <property type="project" value="TreeGrafter"/>
</dbReference>
<feature type="compositionally biased region" description="Basic and acidic residues" evidence="1">
    <location>
        <begin position="372"/>
        <end position="402"/>
    </location>
</feature>
<gene>
    <name evidence="3" type="ORF">ZYGR_0AL00330</name>
</gene>
<proteinExistence type="predicted"/>
<evidence type="ECO:0000256" key="1">
    <source>
        <dbReference type="SAM" id="MobiDB-lite"/>
    </source>
</evidence>
<dbReference type="SUPFAM" id="SSF54236">
    <property type="entry name" value="Ubiquitin-like"/>
    <property type="match status" value="2"/>
</dbReference>
<organism evidence="3 4">
    <name type="scientific">Zygosaccharomyces rouxii</name>
    <dbReference type="NCBI Taxonomy" id="4956"/>
    <lineage>
        <taxon>Eukaryota</taxon>
        <taxon>Fungi</taxon>
        <taxon>Dikarya</taxon>
        <taxon>Ascomycota</taxon>
        <taxon>Saccharomycotina</taxon>
        <taxon>Saccharomycetes</taxon>
        <taxon>Saccharomycetales</taxon>
        <taxon>Saccharomycetaceae</taxon>
        <taxon>Zygosaccharomyces</taxon>
    </lineage>
</organism>